<comment type="caution">
    <text evidence="7">The sequence shown here is derived from an EMBL/GenBank/DDBJ whole genome shotgun (WGS) entry which is preliminary data.</text>
</comment>
<dbReference type="PANTHER" id="PTHR30346:SF0">
    <property type="entry name" value="HCA OPERON TRANSCRIPTIONAL ACTIVATOR HCAR"/>
    <property type="match status" value="1"/>
</dbReference>
<dbReference type="InterPro" id="IPR005119">
    <property type="entry name" value="LysR_subst-bd"/>
</dbReference>
<dbReference type="GO" id="GO:0003700">
    <property type="term" value="F:DNA-binding transcription factor activity"/>
    <property type="evidence" value="ECO:0007669"/>
    <property type="project" value="InterPro"/>
</dbReference>
<evidence type="ECO:0000313" key="6">
    <source>
        <dbReference type="EMBL" id="RDB71433.1"/>
    </source>
</evidence>
<evidence type="ECO:0000256" key="1">
    <source>
        <dbReference type="ARBA" id="ARBA00009437"/>
    </source>
</evidence>
<dbReference type="Gene3D" id="3.40.190.290">
    <property type="match status" value="1"/>
</dbReference>
<dbReference type="InterPro" id="IPR000847">
    <property type="entry name" value="LysR_HTH_N"/>
</dbReference>
<reference evidence="9" key="2">
    <citation type="submission" date="2018-05" db="EMBL/GenBank/DDBJ databases">
        <title>Genome Sequencing of selected type strains of the family Eggerthellaceae.</title>
        <authorList>
            <person name="Danylec N."/>
            <person name="Stoll D.A."/>
            <person name="Doetsch A."/>
            <person name="Huch M."/>
        </authorList>
    </citation>
    <scope>NUCLEOTIDE SEQUENCE [LARGE SCALE GENOMIC DNA]</scope>
    <source>
        <strain evidence="9">DSM 16107</strain>
    </source>
</reference>
<dbReference type="CDD" id="cd05466">
    <property type="entry name" value="PBP2_LTTR_substrate"/>
    <property type="match status" value="1"/>
</dbReference>
<dbReference type="Proteomes" id="UP000253817">
    <property type="component" value="Unassembled WGS sequence"/>
</dbReference>
<keyword evidence="4" id="KW-0804">Transcription</keyword>
<comment type="similarity">
    <text evidence="1">Belongs to the LysR transcriptional regulatory family.</text>
</comment>
<feature type="domain" description="HTH lysR-type" evidence="5">
    <location>
        <begin position="21"/>
        <end position="78"/>
    </location>
</feature>
<keyword evidence="2" id="KW-0805">Transcription regulation</keyword>
<dbReference type="SUPFAM" id="SSF46785">
    <property type="entry name" value="Winged helix' DNA-binding domain"/>
    <property type="match status" value="1"/>
</dbReference>
<evidence type="ECO:0000313" key="9">
    <source>
        <dbReference type="Proteomes" id="UP000270112"/>
    </source>
</evidence>
<reference evidence="7" key="3">
    <citation type="journal article" date="2019" name="Microbiol. Resour. Announc.">
        <title>Draft Genome Sequences of Type Strains of Gordonibacter faecihominis, Paraeggerthella hongkongensis, Parvibacter caecicola,Slackia equolifaciens, Slackia faecicanis, and Slackia isoflavoniconvertens.</title>
        <authorList>
            <person name="Danylec N."/>
            <person name="Stoll D.A."/>
            <person name="Dotsch A."/>
            <person name="Huch M."/>
        </authorList>
    </citation>
    <scope>NUCLEOTIDE SEQUENCE</scope>
    <source>
        <strain evidence="7">DSM 16107</strain>
    </source>
</reference>
<dbReference type="AlphaFoldDB" id="A0A3N0J3L0"/>
<evidence type="ECO:0000256" key="4">
    <source>
        <dbReference type="ARBA" id="ARBA00023163"/>
    </source>
</evidence>
<keyword evidence="3" id="KW-0238">DNA-binding</keyword>
<dbReference type="InterPro" id="IPR036390">
    <property type="entry name" value="WH_DNA-bd_sf"/>
</dbReference>
<accession>A0A3N0J3L0</accession>
<dbReference type="Pfam" id="PF00126">
    <property type="entry name" value="HTH_1"/>
    <property type="match status" value="1"/>
</dbReference>
<dbReference type="EMBL" id="QICC01000001">
    <property type="protein sequence ID" value="RNM43360.1"/>
    <property type="molecule type" value="Genomic_DNA"/>
</dbReference>
<dbReference type="Proteomes" id="UP000270112">
    <property type="component" value="Unassembled WGS sequence"/>
</dbReference>
<organism evidence="7 9">
    <name type="scientific">Eggerthella sinensis</name>
    <dbReference type="NCBI Taxonomy" id="242230"/>
    <lineage>
        <taxon>Bacteria</taxon>
        <taxon>Bacillati</taxon>
        <taxon>Actinomycetota</taxon>
        <taxon>Coriobacteriia</taxon>
        <taxon>Eggerthellales</taxon>
        <taxon>Eggerthellaceae</taxon>
        <taxon>Eggerthella</taxon>
    </lineage>
</organism>
<evidence type="ECO:0000313" key="8">
    <source>
        <dbReference type="Proteomes" id="UP000253817"/>
    </source>
</evidence>
<gene>
    <name evidence="6" type="ORF">C1876_01385</name>
    <name evidence="7" type="ORF">DMP09_00255</name>
</gene>
<evidence type="ECO:0000256" key="2">
    <source>
        <dbReference type="ARBA" id="ARBA00023015"/>
    </source>
</evidence>
<keyword evidence="8" id="KW-1185">Reference proteome</keyword>
<evidence type="ECO:0000256" key="3">
    <source>
        <dbReference type="ARBA" id="ARBA00023125"/>
    </source>
</evidence>
<protein>
    <recommendedName>
        <fullName evidence="5">HTH lysR-type domain-containing protein</fullName>
    </recommendedName>
</protein>
<dbReference type="InterPro" id="IPR036388">
    <property type="entry name" value="WH-like_DNA-bd_sf"/>
</dbReference>
<dbReference type="Pfam" id="PF03466">
    <property type="entry name" value="LysR_substrate"/>
    <property type="match status" value="1"/>
</dbReference>
<dbReference type="PROSITE" id="PS50931">
    <property type="entry name" value="HTH_LYSR"/>
    <property type="match status" value="1"/>
</dbReference>
<name>A0A3N0J3L0_9ACTN</name>
<dbReference type="GO" id="GO:0003677">
    <property type="term" value="F:DNA binding"/>
    <property type="evidence" value="ECO:0007669"/>
    <property type="project" value="UniProtKB-KW"/>
</dbReference>
<reference evidence="6 8" key="1">
    <citation type="journal article" date="2018" name="Elife">
        <title>Discovery and characterization of a prevalent human gut bacterial enzyme sufficient for the inactivation of a family of plant toxins.</title>
        <authorList>
            <person name="Koppel N."/>
            <person name="Bisanz J.E."/>
            <person name="Pandelia M.E."/>
            <person name="Turnbaugh P.J."/>
            <person name="Balskus E.P."/>
        </authorList>
    </citation>
    <scope>NUCLEOTIDE SEQUENCE [LARGE SCALE GENOMIC DNA]</scope>
    <source>
        <strain evidence="6 8">DSM 16107</strain>
    </source>
</reference>
<sequence length="324" mass="35660">MINCLTRRLPRASLTERVNVVNISQLEYFVTTVQYGSFTMAAKELFVTPQAVSKSVGDLERELHVQLCEKSGRCVKPTEFGRMFAARASEALSCLVDLETLAKHQERFESDEGRISLAVACSPCRGNVIHASDFDGFAKSNPRITLTTTYTSSGACLGAVEEGVVDAAVMVGRTSKPGISSVKLLAYPLHVAMAASHPLASNATIRVTDLEGVPLAAPEDLRYCRSVITDHLRARNVEPHYVSLEPFVDRHRAFLHGERGVVFMVPDPAIDVLYPSVVLRPVHQDDFMSIPLCLAYADGVENPVLPHVERYLLATAARIRRELR</sequence>
<proteinExistence type="inferred from homology"/>
<dbReference type="Gene3D" id="1.10.10.10">
    <property type="entry name" value="Winged helix-like DNA-binding domain superfamily/Winged helix DNA-binding domain"/>
    <property type="match status" value="1"/>
</dbReference>
<dbReference type="EMBL" id="PPTT01000002">
    <property type="protein sequence ID" value="RDB71433.1"/>
    <property type="molecule type" value="Genomic_DNA"/>
</dbReference>
<evidence type="ECO:0000313" key="7">
    <source>
        <dbReference type="EMBL" id="RNM43360.1"/>
    </source>
</evidence>
<dbReference type="PANTHER" id="PTHR30346">
    <property type="entry name" value="TRANSCRIPTIONAL DUAL REGULATOR HCAR-RELATED"/>
    <property type="match status" value="1"/>
</dbReference>
<evidence type="ECO:0000259" key="5">
    <source>
        <dbReference type="PROSITE" id="PS50931"/>
    </source>
</evidence>
<dbReference type="GO" id="GO:0032993">
    <property type="term" value="C:protein-DNA complex"/>
    <property type="evidence" value="ECO:0007669"/>
    <property type="project" value="TreeGrafter"/>
</dbReference>
<dbReference type="SUPFAM" id="SSF53850">
    <property type="entry name" value="Periplasmic binding protein-like II"/>
    <property type="match status" value="1"/>
</dbReference>